<comment type="caution">
    <text evidence="2">The sequence shown here is derived from an EMBL/GenBank/DDBJ whole genome shotgun (WGS) entry which is preliminary data.</text>
</comment>
<dbReference type="Proteomes" id="UP000829685">
    <property type="component" value="Unassembled WGS sequence"/>
</dbReference>
<protein>
    <submittedName>
        <fullName evidence="2">Uncharacterized protein</fullName>
    </submittedName>
</protein>
<reference evidence="2" key="1">
    <citation type="submission" date="2021-03" db="EMBL/GenBank/DDBJ databases">
        <title>Revisited historic fungal species revealed as producer of novel bioactive compounds through whole genome sequencing and comparative genomics.</title>
        <authorList>
            <person name="Vignolle G.A."/>
            <person name="Hochenegger N."/>
            <person name="Mach R.L."/>
            <person name="Mach-Aigner A.R."/>
            <person name="Javad Rahimi M."/>
            <person name="Salim K.A."/>
            <person name="Chan C.M."/>
            <person name="Lim L.B.L."/>
            <person name="Cai F."/>
            <person name="Druzhinina I.S."/>
            <person name="U'Ren J.M."/>
            <person name="Derntl C."/>
        </authorList>
    </citation>
    <scope>NUCLEOTIDE SEQUENCE</scope>
    <source>
        <strain evidence="2">TUCIM 5799</strain>
    </source>
</reference>
<dbReference type="AlphaFoldDB" id="A0A9P9WMR4"/>
<accession>A0A9P9WMR4</accession>
<dbReference type="EMBL" id="JAFIMR010000013">
    <property type="protein sequence ID" value="KAI1870962.1"/>
    <property type="molecule type" value="Genomic_DNA"/>
</dbReference>
<evidence type="ECO:0000256" key="1">
    <source>
        <dbReference type="SAM" id="MobiDB-lite"/>
    </source>
</evidence>
<proteinExistence type="predicted"/>
<evidence type="ECO:0000313" key="3">
    <source>
        <dbReference type="Proteomes" id="UP000829685"/>
    </source>
</evidence>
<organism evidence="2 3">
    <name type="scientific">Neoarthrinium moseri</name>
    <dbReference type="NCBI Taxonomy" id="1658444"/>
    <lineage>
        <taxon>Eukaryota</taxon>
        <taxon>Fungi</taxon>
        <taxon>Dikarya</taxon>
        <taxon>Ascomycota</taxon>
        <taxon>Pezizomycotina</taxon>
        <taxon>Sordariomycetes</taxon>
        <taxon>Xylariomycetidae</taxon>
        <taxon>Amphisphaeriales</taxon>
        <taxon>Apiosporaceae</taxon>
        <taxon>Neoarthrinium</taxon>
    </lineage>
</organism>
<feature type="region of interest" description="Disordered" evidence="1">
    <location>
        <begin position="464"/>
        <end position="492"/>
    </location>
</feature>
<feature type="compositionally biased region" description="Polar residues" evidence="1">
    <location>
        <begin position="465"/>
        <end position="475"/>
    </location>
</feature>
<evidence type="ECO:0000313" key="2">
    <source>
        <dbReference type="EMBL" id="KAI1870962.1"/>
    </source>
</evidence>
<sequence>MPWTPSLSSPPRPPFVGTAIKVSKSLYDAVEALKDAPADVRSLCATVNSVKRAVGRLVGFMRSRDCDWPDGWLEGVAQNVEAIGDELTEVEKLVADWNSSKVMGKMGATWRSFKWYFNADQIAKSTRKLRDANADLLMQVSLIQVSTTAKTSQDLVAVKDAVSFIKEELTERTSGYNGNAFSADLAAFAEQMSSLKGVLSMMNSQHVSLDGGHQLNFISEKGRDAPHNSFISETSEPSSPILSPLAPLNQQAYLQNQQLSNLQLESESKPLNVSALGLKLSELQRKHEIILHHCFVAQERIMWLEELQRAGDDTIGQLSLKLSELQAEKEAGCWNKMASFLDGDLKATLLSREELEDRDAIITTLQAQNEGLQDMINRRITLVGYEDGAKHVYEAEKKLLKKGAESNRLQEEVDLLRWRLKGVESSLREQLKVNQLLGDEVKVLKSRRGPTIGDESRKELLTPDSCETYSSSSPMSGLARVRTPSGASTKSYTHRWDSSFLQTTEMHTTMAAKERS</sequence>
<gene>
    <name evidence="2" type="ORF">JX265_006002</name>
</gene>
<name>A0A9P9WMR4_9PEZI</name>
<keyword evidence="3" id="KW-1185">Reference proteome</keyword>